<protein>
    <submittedName>
        <fullName evidence="1">Uncharacterized protein</fullName>
    </submittedName>
</protein>
<comment type="caution">
    <text evidence="1">The sequence shown here is derived from an EMBL/GenBank/DDBJ whole genome shotgun (WGS) entry which is preliminary data.</text>
</comment>
<dbReference type="EMBL" id="RYZS01000001">
    <property type="protein sequence ID" value="RVU94995.1"/>
    <property type="molecule type" value="Genomic_DNA"/>
</dbReference>
<dbReference type="Proteomes" id="UP000288388">
    <property type="component" value="Unassembled WGS sequence"/>
</dbReference>
<gene>
    <name evidence="1" type="ORF">EK398_09065</name>
</gene>
<sequence>MKMWERKRIDRQVRIFVQAMPKEYSNQTPKEQIISEILAANEWFVNISKPMEIIREEVEKQFDMYVS</sequence>
<reference evidence="1 2" key="1">
    <citation type="submission" date="2018-12" db="EMBL/GenBank/DDBJ databases">
        <title>A novel vanA-carrying plasmid in a clinical isolate of Enterococcus avium.</title>
        <authorList>
            <person name="Bernasconi O.J."/>
            <person name="Luzzaro F."/>
            <person name="Endimiani A."/>
        </authorList>
    </citation>
    <scope>NUCLEOTIDE SEQUENCE [LARGE SCALE GENOMIC DNA]</scope>
    <source>
        <strain evidence="1 2">LC0559/18</strain>
    </source>
</reference>
<name>A0A437UMZ7_ENTAV</name>
<evidence type="ECO:0000313" key="1">
    <source>
        <dbReference type="EMBL" id="RVU94995.1"/>
    </source>
</evidence>
<dbReference type="RefSeq" id="WP_010746220.1">
    <property type="nucleotide sequence ID" value="NZ_CAAKOH010000159.1"/>
</dbReference>
<organism evidence="1 2">
    <name type="scientific">Enterococcus avium</name>
    <name type="common">Streptococcus avium</name>
    <dbReference type="NCBI Taxonomy" id="33945"/>
    <lineage>
        <taxon>Bacteria</taxon>
        <taxon>Bacillati</taxon>
        <taxon>Bacillota</taxon>
        <taxon>Bacilli</taxon>
        <taxon>Lactobacillales</taxon>
        <taxon>Enterococcaceae</taxon>
        <taxon>Enterococcus</taxon>
    </lineage>
</organism>
<evidence type="ECO:0000313" key="2">
    <source>
        <dbReference type="Proteomes" id="UP000288388"/>
    </source>
</evidence>
<dbReference type="AlphaFoldDB" id="A0A437UMZ7"/>
<proteinExistence type="predicted"/>
<accession>A0A437UMZ7</accession>